<feature type="transmembrane region" description="Helical" evidence="1">
    <location>
        <begin position="6"/>
        <end position="28"/>
    </location>
</feature>
<protein>
    <submittedName>
        <fullName evidence="2">Uncharacterized protein</fullName>
    </submittedName>
</protein>
<sequence>MMQIDISVVGLAFNAAYLDIQADIALIISQRLRRRCRKLFAPAGFRLPEAALGAVVVIAEQVSFTRTSAGSVSAVLLGYSVAFLGCGIAVYLFLLYPAPVEAMAVTVGGLTFLVAAPVLPLLAPKRR</sequence>
<keyword evidence="3" id="KW-1185">Reference proteome</keyword>
<proteinExistence type="predicted"/>
<gene>
    <name evidence="2" type="ORF">LshimejAT787_0111610</name>
</gene>
<dbReference type="Proteomes" id="UP001063166">
    <property type="component" value="Unassembled WGS sequence"/>
</dbReference>
<name>A0A9P3PF37_LYOSH</name>
<keyword evidence="1" id="KW-1133">Transmembrane helix</keyword>
<comment type="caution">
    <text evidence="2">The sequence shown here is derived from an EMBL/GenBank/DDBJ whole genome shotgun (WGS) entry which is preliminary data.</text>
</comment>
<feature type="transmembrane region" description="Helical" evidence="1">
    <location>
        <begin position="74"/>
        <end position="96"/>
    </location>
</feature>
<keyword evidence="1" id="KW-0472">Membrane</keyword>
<keyword evidence="1" id="KW-0812">Transmembrane</keyword>
<evidence type="ECO:0000313" key="3">
    <source>
        <dbReference type="Proteomes" id="UP001063166"/>
    </source>
</evidence>
<organism evidence="2 3">
    <name type="scientific">Lyophyllum shimeji</name>
    <name type="common">Hon-shimeji</name>
    <name type="synonym">Tricholoma shimeji</name>
    <dbReference type="NCBI Taxonomy" id="47721"/>
    <lineage>
        <taxon>Eukaryota</taxon>
        <taxon>Fungi</taxon>
        <taxon>Dikarya</taxon>
        <taxon>Basidiomycota</taxon>
        <taxon>Agaricomycotina</taxon>
        <taxon>Agaricomycetes</taxon>
        <taxon>Agaricomycetidae</taxon>
        <taxon>Agaricales</taxon>
        <taxon>Tricholomatineae</taxon>
        <taxon>Lyophyllaceae</taxon>
        <taxon>Lyophyllum</taxon>
    </lineage>
</organism>
<evidence type="ECO:0000313" key="2">
    <source>
        <dbReference type="EMBL" id="GLB34277.1"/>
    </source>
</evidence>
<reference evidence="2" key="1">
    <citation type="submission" date="2022-07" db="EMBL/GenBank/DDBJ databases">
        <title>The genome of Lyophyllum shimeji provides insight into the initial evolution of ectomycorrhizal fungal genome.</title>
        <authorList>
            <person name="Kobayashi Y."/>
            <person name="Shibata T."/>
            <person name="Hirakawa H."/>
            <person name="Shigenobu S."/>
            <person name="Nishiyama T."/>
            <person name="Yamada A."/>
            <person name="Hasebe M."/>
            <person name="Kawaguchi M."/>
        </authorList>
    </citation>
    <scope>NUCLEOTIDE SEQUENCE</scope>
    <source>
        <strain evidence="2">AT787</strain>
    </source>
</reference>
<feature type="transmembrane region" description="Helical" evidence="1">
    <location>
        <begin position="102"/>
        <end position="123"/>
    </location>
</feature>
<accession>A0A9P3PF37</accession>
<dbReference type="AlphaFoldDB" id="A0A9P3PF37"/>
<evidence type="ECO:0000256" key="1">
    <source>
        <dbReference type="SAM" id="Phobius"/>
    </source>
</evidence>
<dbReference type="EMBL" id="BRPK01000001">
    <property type="protein sequence ID" value="GLB34277.1"/>
    <property type="molecule type" value="Genomic_DNA"/>
</dbReference>